<dbReference type="AlphaFoldDB" id="A0A0U3ANE4"/>
<feature type="domain" description="HDOD" evidence="1">
    <location>
        <begin position="15"/>
        <end position="208"/>
    </location>
</feature>
<proteinExistence type="predicted"/>
<dbReference type="RefSeq" id="WP_062481888.1">
    <property type="nucleotide sequence ID" value="NZ_CP013650.1"/>
</dbReference>
<dbReference type="PROSITE" id="PS51833">
    <property type="entry name" value="HDOD"/>
    <property type="match status" value="1"/>
</dbReference>
<evidence type="ECO:0000259" key="1">
    <source>
        <dbReference type="PROSITE" id="PS51833"/>
    </source>
</evidence>
<dbReference type="OrthoDB" id="9770715at2"/>
<dbReference type="PANTHER" id="PTHR33525">
    <property type="match status" value="1"/>
</dbReference>
<dbReference type="InterPro" id="IPR052340">
    <property type="entry name" value="RNase_Y/CdgJ"/>
</dbReference>
<dbReference type="STRING" id="1526571.AT746_15210"/>
<keyword evidence="2" id="KW-0808">Transferase</keyword>
<dbReference type="EMBL" id="CP013650">
    <property type="protein sequence ID" value="ALS99474.1"/>
    <property type="molecule type" value="Genomic_DNA"/>
</dbReference>
<reference evidence="2 3" key="1">
    <citation type="submission" date="2015-12" db="EMBL/GenBank/DDBJ databases">
        <title>Complete genome of Lacimicrobium alkaliphilum KCTC 32984.</title>
        <authorList>
            <person name="Kim S.-G."/>
            <person name="Lee Y.-J."/>
        </authorList>
    </citation>
    <scope>NUCLEOTIDE SEQUENCE [LARGE SCALE GENOMIC DNA]</scope>
    <source>
        <strain evidence="2 3">YelD216</strain>
    </source>
</reference>
<dbReference type="SUPFAM" id="SSF109604">
    <property type="entry name" value="HD-domain/PDEase-like"/>
    <property type="match status" value="1"/>
</dbReference>
<dbReference type="PANTHER" id="PTHR33525:SF3">
    <property type="entry name" value="RIBONUCLEASE Y"/>
    <property type="match status" value="1"/>
</dbReference>
<dbReference type="Pfam" id="PF08668">
    <property type="entry name" value="HDOD"/>
    <property type="match status" value="1"/>
</dbReference>
<organism evidence="2 3">
    <name type="scientific">Lacimicrobium alkaliphilum</name>
    <dbReference type="NCBI Taxonomy" id="1526571"/>
    <lineage>
        <taxon>Bacteria</taxon>
        <taxon>Pseudomonadati</taxon>
        <taxon>Pseudomonadota</taxon>
        <taxon>Gammaproteobacteria</taxon>
        <taxon>Alteromonadales</taxon>
        <taxon>Alteromonadaceae</taxon>
        <taxon>Lacimicrobium</taxon>
    </lineage>
</organism>
<sequence>MTMQVTDYAMAITNSFVLPDACMRIKELLDDGQSSAEDIANIVALDPSLSTKLLQLANSALYSFPSEINTISRAVNVIGGRSLYNLVITETASTAFKEFENNAIDLERFWQQSVYAGLIARQLAQEVGLRDVERYFLLGLLHNFGELAVAHRAPETAAECQAFAETQLPWEQQKRVLGFTYADCSAEILMLWNLPSSLFTPIANQHNKTLAIKQTDVGLLYVAVRLALVIVYKDRFAAERLLSEDVLKSLGITETEIKQAIKFARIEAYKILVLMNPELFLIP</sequence>
<evidence type="ECO:0000313" key="3">
    <source>
        <dbReference type="Proteomes" id="UP000068447"/>
    </source>
</evidence>
<evidence type="ECO:0000313" key="2">
    <source>
        <dbReference type="EMBL" id="ALS99474.1"/>
    </source>
</evidence>
<accession>A0A0U3ANE4</accession>
<dbReference type="GO" id="GO:0016301">
    <property type="term" value="F:kinase activity"/>
    <property type="evidence" value="ECO:0007669"/>
    <property type="project" value="UniProtKB-KW"/>
</dbReference>
<protein>
    <submittedName>
        <fullName evidence="2">Histidine kinase</fullName>
    </submittedName>
</protein>
<dbReference type="Proteomes" id="UP000068447">
    <property type="component" value="Chromosome"/>
</dbReference>
<dbReference type="InterPro" id="IPR013976">
    <property type="entry name" value="HDOD"/>
</dbReference>
<dbReference type="KEGG" id="lal:AT746_15210"/>
<gene>
    <name evidence="2" type="ORF">AT746_15210</name>
</gene>
<keyword evidence="2" id="KW-0418">Kinase</keyword>
<dbReference type="Gene3D" id="1.10.3210.10">
    <property type="entry name" value="Hypothetical protein af1432"/>
    <property type="match status" value="1"/>
</dbReference>
<name>A0A0U3ANE4_9ALTE</name>
<keyword evidence="3" id="KW-1185">Reference proteome</keyword>